<evidence type="ECO:0000313" key="3">
    <source>
        <dbReference type="Proteomes" id="UP001470230"/>
    </source>
</evidence>
<dbReference type="InterPro" id="IPR000719">
    <property type="entry name" value="Prot_kinase_dom"/>
</dbReference>
<accession>A0ABR2KMG7</accession>
<feature type="domain" description="Protein kinase" evidence="1">
    <location>
        <begin position="220"/>
        <end position="479"/>
    </location>
</feature>
<dbReference type="Pfam" id="PF08238">
    <property type="entry name" value="Sel1"/>
    <property type="match status" value="14"/>
</dbReference>
<evidence type="ECO:0000313" key="2">
    <source>
        <dbReference type="EMBL" id="KAK8892327.1"/>
    </source>
</evidence>
<name>A0ABR2KMG7_9EUKA</name>
<dbReference type="InterPro" id="IPR019734">
    <property type="entry name" value="TPR_rpt"/>
</dbReference>
<dbReference type="SMART" id="SM00220">
    <property type="entry name" value="S_TKc"/>
    <property type="match status" value="1"/>
</dbReference>
<organism evidence="2 3">
    <name type="scientific">Tritrichomonas musculus</name>
    <dbReference type="NCBI Taxonomy" id="1915356"/>
    <lineage>
        <taxon>Eukaryota</taxon>
        <taxon>Metamonada</taxon>
        <taxon>Parabasalia</taxon>
        <taxon>Tritrichomonadida</taxon>
        <taxon>Tritrichomonadidae</taxon>
        <taxon>Tritrichomonas</taxon>
    </lineage>
</organism>
<dbReference type="PROSITE" id="PS00108">
    <property type="entry name" value="PROTEIN_KINASE_ST"/>
    <property type="match status" value="1"/>
</dbReference>
<reference evidence="2 3" key="1">
    <citation type="submission" date="2024-04" db="EMBL/GenBank/DDBJ databases">
        <title>Tritrichomonas musculus Genome.</title>
        <authorList>
            <person name="Alves-Ferreira E."/>
            <person name="Grigg M."/>
            <person name="Lorenzi H."/>
            <person name="Galac M."/>
        </authorList>
    </citation>
    <scope>NUCLEOTIDE SEQUENCE [LARGE SCALE GENOMIC DNA]</scope>
    <source>
        <strain evidence="2 3">EAF2021</strain>
    </source>
</reference>
<dbReference type="SUPFAM" id="SSF56112">
    <property type="entry name" value="Protein kinase-like (PK-like)"/>
    <property type="match status" value="1"/>
</dbReference>
<dbReference type="Pfam" id="PF00069">
    <property type="entry name" value="Pkinase"/>
    <property type="match status" value="1"/>
</dbReference>
<comment type="caution">
    <text evidence="2">The sequence shown here is derived from an EMBL/GenBank/DDBJ whole genome shotgun (WGS) entry which is preliminary data.</text>
</comment>
<dbReference type="InterPro" id="IPR052945">
    <property type="entry name" value="Mitotic_Regulator"/>
</dbReference>
<protein>
    <recommendedName>
        <fullName evidence="1">Protein kinase domain-containing protein</fullName>
    </recommendedName>
</protein>
<dbReference type="SUPFAM" id="SSF81901">
    <property type="entry name" value="HCP-like"/>
    <property type="match status" value="4"/>
</dbReference>
<evidence type="ECO:0000259" key="1">
    <source>
        <dbReference type="PROSITE" id="PS50011"/>
    </source>
</evidence>
<dbReference type="InterPro" id="IPR008271">
    <property type="entry name" value="Ser/Thr_kinase_AS"/>
</dbReference>
<dbReference type="Gene3D" id="1.10.510.10">
    <property type="entry name" value="Transferase(Phosphotransferase) domain 1"/>
    <property type="match status" value="1"/>
</dbReference>
<dbReference type="Gene3D" id="1.25.40.10">
    <property type="entry name" value="Tetratricopeptide repeat domain"/>
    <property type="match status" value="2"/>
</dbReference>
<dbReference type="InterPro" id="IPR011009">
    <property type="entry name" value="Kinase-like_dom_sf"/>
</dbReference>
<proteinExistence type="predicted"/>
<dbReference type="InterPro" id="IPR006597">
    <property type="entry name" value="Sel1-like"/>
</dbReference>
<dbReference type="PANTHER" id="PTHR43628:SF1">
    <property type="entry name" value="CHITIN SYNTHASE REGULATORY FACTOR 2-RELATED"/>
    <property type="match status" value="1"/>
</dbReference>
<dbReference type="PROSITE" id="PS50011">
    <property type="entry name" value="PROTEIN_KINASE_DOM"/>
    <property type="match status" value="1"/>
</dbReference>
<sequence>MDEQNLIFPFTNLPTECITLKEGILNEDLKKLYSQFKFICFDKNEDSKQEDKLYDFLKANKFFVYTKIISEQKKNIFDSILCFENYCLFIEFSKINSFKQIYHDENFYFIDLNSPDENIREVKKEISPIYSYFQRDIKSNEFVKLTFQPIVTYMIRRYFLPTNYFKDPSFFSFKQNHGMDESDFSNFNSEKMLKKIIDDKNEINKTSKLDEFEEKDFIQLQQIYCHMGFTFNLVVHITSFYIFMMKIIKNGKDMKSISHEIDFNKEYSHRCMTKFYGFVKEKEKIVGFIYEFMSNGTLVDYFSKNKESINAFFPHITVIRIAQAIKYLHSNSLIHRDIKPLNILIDHDNIPYLSDFDTITKITNSTTEITSDLGSIIYSSPEQYSESTYSFPTDIYSFGQLIYFIYEKEDNLEGSNNMNILNLQRKLEMKKENKIPKYLQKIFNKCISIYSNNRPLINDIIDFLCDEAKSFHFLGIPFFKKIIHDMNKSEIIQYFKEMYYLLFIDGEYKNNHEIELFQILNIINNVELSQILCSVGQIYYDGKNVQQDFHKAKEYFDLSSEMNNANAFYYLGNIYHTCKGVVRDYTKARQYYEKAVEQNHYLAMNNLGNMYQEGSGVAKDIHKALVYFEIAAQHNNYFAMCSLGMLYLNGIGVEKNVHKAKEYFELAAKHNNRSGFNNLGVLYRDGSGVEQSFEKAKEYFELAAKQKYPLGLCNLGMLYMNGLGVEQSFEKAKECFELAAEQNFPKAHLVLGVFYMNGLGSEQSFEKAKEYFEFAAEQNEPIALSNLGFLYNNGFGVEQSYEKAKKYYELAAKQNEPNALNNLGELYLLGCGAERNFEKARYYFELAAKQNFEFAKYNLGLIYKKGLGVPKDYSRARYCFDKTSSDDNPLSLYQLGTLYYHGLGVKQDISKAKYYFEKSAKQNYDRSLYKLGLLYRNGDGVDLDYKTAFKYFELSAFQNNPKALYQMGILHFYCLIENHDYKKAREYFEMSSKNNMNSNFYLGIIYEKGIGVDRDLNKAIEYYKQCSNTEKTKYISIFQSLNLQSYDHKYIYNDYYYQSNNALGLIYITEKLFQSKELAEDYFKKSGLYNHPFGQNSLGIYRQFYSNQIDDAQHFFEEASKSHFAISEYNLAYIYEEKGKIEESIEHYINASNFENDEVIFRNHKIEDERLEISKLFIICYTNLKLSHYYLSKSELALHEDISNEFILKAIFRPLFCLIFHSKKHSYRFYFKTIKKNEKLIITNLKEFIMSNPLFHYENDTIIDRNDSNDSYKAFGWIVEEPKQDNILELNLKILEEQPSDSLNNNDHTYNNHIKKKYLDECKDEQNRQKQGECESDISILNYNEKIDNIFRFMNKQNKFEVINNEKENNKGYLKHYRNVKTMIIQKKSDCTKRFLNYPKKLSEIIIKTITEDVEEMKKIIEGMKIVLYKEPYKILFGRIGIYEPEEGESSNNQLRIEEINSNFYEGIGNDLFYEK</sequence>
<keyword evidence="3" id="KW-1185">Reference proteome</keyword>
<dbReference type="SMART" id="SM00671">
    <property type="entry name" value="SEL1"/>
    <property type="match status" value="15"/>
</dbReference>
<dbReference type="SMART" id="SM00028">
    <property type="entry name" value="TPR"/>
    <property type="match status" value="5"/>
</dbReference>
<gene>
    <name evidence="2" type="ORF">M9Y10_029553</name>
</gene>
<dbReference type="PANTHER" id="PTHR43628">
    <property type="entry name" value="ACTIVATOR OF C KINASE PROTEIN 1-RELATED"/>
    <property type="match status" value="1"/>
</dbReference>
<dbReference type="InterPro" id="IPR011990">
    <property type="entry name" value="TPR-like_helical_dom_sf"/>
</dbReference>
<dbReference type="Proteomes" id="UP001470230">
    <property type="component" value="Unassembled WGS sequence"/>
</dbReference>
<dbReference type="EMBL" id="JAPFFF010000004">
    <property type="protein sequence ID" value="KAK8892327.1"/>
    <property type="molecule type" value="Genomic_DNA"/>
</dbReference>